<feature type="transmembrane region" description="Helical" evidence="10">
    <location>
        <begin position="471"/>
        <end position="492"/>
    </location>
</feature>
<feature type="transmembrane region" description="Helical" evidence="10">
    <location>
        <begin position="402"/>
        <end position="422"/>
    </location>
</feature>
<feature type="region of interest" description="Disordered" evidence="9">
    <location>
        <begin position="1"/>
        <end position="33"/>
    </location>
</feature>
<feature type="transmembrane region" description="Helical" evidence="10">
    <location>
        <begin position="224"/>
        <end position="251"/>
    </location>
</feature>
<feature type="transmembrane region" description="Helical" evidence="10">
    <location>
        <begin position="298"/>
        <end position="317"/>
    </location>
</feature>
<evidence type="ECO:0000256" key="8">
    <source>
        <dbReference type="ARBA" id="ARBA00077167"/>
    </source>
</evidence>
<sequence length="506" mass="54791">MVDSSKTSTDGPEDTVDADSREKPQEQDLEKNIAEQSKKEEAFLVKFEDNESSNPRNWSNPYKAWITLQLGFLAFTGSVGSSIISPAAPILADEFGISQEVVVLTVALYVLGFALGPMMWGPISEVYGRKWSMLPAVAVLGLFSIGTATSRNAQSLFLTRFFGGLFGSSPISNVSAALGDMYEPKARGLAMTFYAVMVVGGPTLGPVVGSALTNNKALGWRSTMYAQAMFVAVMVLTTFFAMPEVYGPVLLKRKAKRVRKETGDERFWHPHEAEKIRLNNVINKYFSRPLRMLVTEPVVASIACYASFVYGILYLTLEVFPIVFREQRGYSLVLSSLPFLGLFVGVLCAVGINLANQGRYAKAVEKNNGRSAPDARLPPMVVGGVLFTAGLFFFGWTAAPEYHWILPVVAAGLIGAGFNTIFQQCINVLVDTYGLYAASATAANTFLRSLFAFGLPLVAGPMFRNLGVGPAASVLGGISCLGLPVPFIFMAFGDRLRKNSKFAPAS</sequence>
<comment type="subcellular location">
    <subcellularLocation>
        <location evidence="1">Membrane</location>
        <topology evidence="1">Multi-pass membrane protein</topology>
    </subcellularLocation>
</comment>
<evidence type="ECO:0000256" key="10">
    <source>
        <dbReference type="SAM" id="Phobius"/>
    </source>
</evidence>
<dbReference type="OrthoDB" id="9986881at2759"/>
<evidence type="ECO:0000256" key="2">
    <source>
        <dbReference type="ARBA" id="ARBA00022692"/>
    </source>
</evidence>
<feature type="transmembrane region" description="Helical" evidence="10">
    <location>
        <begin position="132"/>
        <end position="149"/>
    </location>
</feature>
<dbReference type="SUPFAM" id="SSF103473">
    <property type="entry name" value="MFS general substrate transporter"/>
    <property type="match status" value="1"/>
</dbReference>
<dbReference type="GO" id="GO:0022857">
    <property type="term" value="F:transmembrane transporter activity"/>
    <property type="evidence" value="ECO:0007669"/>
    <property type="project" value="InterPro"/>
</dbReference>
<feature type="transmembrane region" description="Helical" evidence="10">
    <location>
        <begin position="161"/>
        <end position="179"/>
    </location>
</feature>
<feature type="transmembrane region" description="Helical" evidence="10">
    <location>
        <begin position="101"/>
        <end position="120"/>
    </location>
</feature>
<evidence type="ECO:0000313" key="13">
    <source>
        <dbReference type="Proteomes" id="UP000225277"/>
    </source>
</evidence>
<accession>A0A2D3VPE4</accession>
<feature type="transmembrane region" description="Helical" evidence="10">
    <location>
        <begin position="337"/>
        <end position="356"/>
    </location>
</feature>
<keyword evidence="4 10" id="KW-0472">Membrane</keyword>
<feature type="transmembrane region" description="Helical" evidence="10">
    <location>
        <begin position="434"/>
        <end position="459"/>
    </location>
</feature>
<evidence type="ECO:0000256" key="5">
    <source>
        <dbReference type="ARBA" id="ARBA00038347"/>
    </source>
</evidence>
<dbReference type="InterPro" id="IPR036259">
    <property type="entry name" value="MFS_trans_sf"/>
</dbReference>
<evidence type="ECO:0000256" key="7">
    <source>
        <dbReference type="ARBA" id="ARBA00069139"/>
    </source>
</evidence>
<protein>
    <recommendedName>
        <fullName evidence="7">Cercosporin MFS transporter CTB4</fullName>
    </recommendedName>
    <alternativeName>
        <fullName evidence="8">Cercosporin toxin biosynthesis cluster protein 4</fullName>
    </alternativeName>
</protein>
<dbReference type="EMBL" id="FJUY01000018">
    <property type="protein sequence ID" value="CZT23798.1"/>
    <property type="molecule type" value="Genomic_DNA"/>
</dbReference>
<dbReference type="CDD" id="cd17323">
    <property type="entry name" value="MFS_Tpo1_MDR_like"/>
    <property type="match status" value="1"/>
</dbReference>
<dbReference type="Gene3D" id="1.20.1250.20">
    <property type="entry name" value="MFS general substrate transporter like domains"/>
    <property type="match status" value="1"/>
</dbReference>
<dbReference type="InterPro" id="IPR020846">
    <property type="entry name" value="MFS_dom"/>
</dbReference>
<dbReference type="InterPro" id="IPR011701">
    <property type="entry name" value="MFS"/>
</dbReference>
<dbReference type="PROSITE" id="PS50850">
    <property type="entry name" value="MFS"/>
    <property type="match status" value="1"/>
</dbReference>
<reference evidence="12 13" key="1">
    <citation type="submission" date="2016-03" db="EMBL/GenBank/DDBJ databases">
        <authorList>
            <person name="Ploux O."/>
        </authorList>
    </citation>
    <scope>NUCLEOTIDE SEQUENCE [LARGE SCALE GENOMIC DNA]</scope>
    <source>
        <strain evidence="12 13">URUG2</strain>
    </source>
</reference>
<organism evidence="12 13">
    <name type="scientific">Ramularia collo-cygni</name>
    <dbReference type="NCBI Taxonomy" id="112498"/>
    <lineage>
        <taxon>Eukaryota</taxon>
        <taxon>Fungi</taxon>
        <taxon>Dikarya</taxon>
        <taxon>Ascomycota</taxon>
        <taxon>Pezizomycotina</taxon>
        <taxon>Dothideomycetes</taxon>
        <taxon>Dothideomycetidae</taxon>
        <taxon>Mycosphaerellales</taxon>
        <taxon>Mycosphaerellaceae</taxon>
        <taxon>Ramularia</taxon>
    </lineage>
</organism>
<evidence type="ECO:0000256" key="9">
    <source>
        <dbReference type="SAM" id="MobiDB-lite"/>
    </source>
</evidence>
<dbReference type="GeneID" id="35604583"/>
<dbReference type="RefSeq" id="XP_023630522.1">
    <property type="nucleotide sequence ID" value="XM_023774754.1"/>
</dbReference>
<comment type="function">
    <text evidence="6">MFS transporter; part of the gene cluster that mediates the biosynthesis of cercosporin, a light-activated, non-host-selective toxin. The perylenequinone chromophore of cercosporin absorbs light energy to attain an electronically-activated triplet state and produces active oxygen species such as the hydroxyl radical, superoxide, hydrogen peroxide or singlet oxygen upon reaction with oxygen molecules. These reactive oxygen species cause damage to various cellular components including lipids, proteins and nucleic acids. Responsible for secretion and accumulation of cercosporin, but does not play any roles in self-protection against the toxicity of cercosporin.</text>
</comment>
<dbReference type="FunFam" id="1.20.1250.20:FF:000011">
    <property type="entry name" value="MFS multidrug transporter, putative"/>
    <property type="match status" value="1"/>
</dbReference>
<feature type="compositionally biased region" description="Basic and acidic residues" evidence="9">
    <location>
        <begin position="18"/>
        <end position="33"/>
    </location>
</feature>
<evidence type="ECO:0000256" key="1">
    <source>
        <dbReference type="ARBA" id="ARBA00004141"/>
    </source>
</evidence>
<dbReference type="GO" id="GO:0005886">
    <property type="term" value="C:plasma membrane"/>
    <property type="evidence" value="ECO:0007669"/>
    <property type="project" value="TreeGrafter"/>
</dbReference>
<dbReference type="PANTHER" id="PTHR23502">
    <property type="entry name" value="MAJOR FACILITATOR SUPERFAMILY"/>
    <property type="match status" value="1"/>
</dbReference>
<evidence type="ECO:0000313" key="12">
    <source>
        <dbReference type="EMBL" id="CZT23798.1"/>
    </source>
</evidence>
<feature type="transmembrane region" description="Helical" evidence="10">
    <location>
        <begin position="377"/>
        <end position="396"/>
    </location>
</feature>
<feature type="domain" description="Major facilitator superfamily (MFS) profile" evidence="11">
    <location>
        <begin position="66"/>
        <end position="494"/>
    </location>
</feature>
<feature type="transmembrane region" description="Helical" evidence="10">
    <location>
        <begin position="65"/>
        <end position="89"/>
    </location>
</feature>
<proteinExistence type="inferred from homology"/>
<keyword evidence="13" id="KW-1185">Reference proteome</keyword>
<dbReference type="Proteomes" id="UP000225277">
    <property type="component" value="Unassembled WGS sequence"/>
</dbReference>
<gene>
    <name evidence="12" type="ORF">RCC_09512</name>
</gene>
<feature type="transmembrane region" description="Helical" evidence="10">
    <location>
        <begin position="191"/>
        <end position="212"/>
    </location>
</feature>
<keyword evidence="2 10" id="KW-0812">Transmembrane</keyword>
<evidence type="ECO:0000256" key="4">
    <source>
        <dbReference type="ARBA" id="ARBA00023136"/>
    </source>
</evidence>
<comment type="similarity">
    <text evidence="5">Belongs to the major facilitator superfamily. CAR1 family.</text>
</comment>
<dbReference type="STRING" id="112498.A0A2D3VPE4"/>
<dbReference type="PANTHER" id="PTHR23502:SF49">
    <property type="entry name" value="MAJOR FACILITATOR SUPERFAMILY (MFS) PROFILE DOMAIN-CONTAINING PROTEIN"/>
    <property type="match status" value="1"/>
</dbReference>
<evidence type="ECO:0000256" key="6">
    <source>
        <dbReference type="ARBA" id="ARBA00053977"/>
    </source>
</evidence>
<dbReference type="AlphaFoldDB" id="A0A2D3VPE4"/>
<keyword evidence="3 10" id="KW-1133">Transmembrane helix</keyword>
<evidence type="ECO:0000259" key="11">
    <source>
        <dbReference type="PROSITE" id="PS50850"/>
    </source>
</evidence>
<name>A0A2D3VPE4_9PEZI</name>
<dbReference type="Pfam" id="PF07690">
    <property type="entry name" value="MFS_1"/>
    <property type="match status" value="1"/>
</dbReference>
<feature type="compositionally biased region" description="Polar residues" evidence="9">
    <location>
        <begin position="1"/>
        <end position="10"/>
    </location>
</feature>
<evidence type="ECO:0000256" key="3">
    <source>
        <dbReference type="ARBA" id="ARBA00022989"/>
    </source>
</evidence>